<evidence type="ECO:0000313" key="1">
    <source>
        <dbReference type="EMBL" id="SDY79854.1"/>
    </source>
</evidence>
<proteinExistence type="predicted"/>
<dbReference type="EMBL" id="FNQB01000001">
    <property type="protein sequence ID" value="SDY79854.1"/>
    <property type="molecule type" value="Genomic_DNA"/>
</dbReference>
<protein>
    <submittedName>
        <fullName evidence="1">Uncharacterized protein</fullName>
    </submittedName>
</protein>
<keyword evidence="2" id="KW-1185">Reference proteome</keyword>
<reference evidence="2" key="1">
    <citation type="submission" date="2016-10" db="EMBL/GenBank/DDBJ databases">
        <authorList>
            <person name="Varghese N."/>
            <person name="Submissions S."/>
        </authorList>
    </citation>
    <scope>NUCLEOTIDE SEQUENCE [LARGE SCALE GENOMIC DNA]</scope>
    <source>
        <strain evidence="2">DSM 44718</strain>
    </source>
</reference>
<sequence>MFIWPSRLGETCLLKWLRVLPHTKEGLDDPVEALFGVVSRQEAKLNARPAEIERVGWRPVVTA</sequence>
<dbReference type="Proteomes" id="UP000199632">
    <property type="component" value="Unassembled WGS sequence"/>
</dbReference>
<evidence type="ECO:0000313" key="2">
    <source>
        <dbReference type="Proteomes" id="UP000199632"/>
    </source>
</evidence>
<gene>
    <name evidence="1" type="ORF">SAMN05421684_1604</name>
</gene>
<dbReference type="AlphaFoldDB" id="A0A1H3MTM3"/>
<organism evidence="1 2">
    <name type="scientific">Asanoa ishikariensis</name>
    <dbReference type="NCBI Taxonomy" id="137265"/>
    <lineage>
        <taxon>Bacteria</taxon>
        <taxon>Bacillati</taxon>
        <taxon>Actinomycetota</taxon>
        <taxon>Actinomycetes</taxon>
        <taxon>Micromonosporales</taxon>
        <taxon>Micromonosporaceae</taxon>
        <taxon>Asanoa</taxon>
    </lineage>
</organism>
<accession>A0A1H3MTM3</accession>
<name>A0A1H3MTM3_9ACTN</name>
<dbReference type="STRING" id="137265.SAMN05421684_1604"/>